<dbReference type="Pfam" id="PF01545">
    <property type="entry name" value="Cation_efflux"/>
    <property type="match status" value="1"/>
</dbReference>
<evidence type="ECO:0000259" key="11">
    <source>
        <dbReference type="Pfam" id="PF16916"/>
    </source>
</evidence>
<evidence type="ECO:0000256" key="6">
    <source>
        <dbReference type="ARBA" id="ARBA00022989"/>
    </source>
</evidence>
<evidence type="ECO:0000256" key="8">
    <source>
        <dbReference type="ARBA" id="ARBA00023136"/>
    </source>
</evidence>
<feature type="transmembrane region" description="Helical" evidence="9">
    <location>
        <begin position="116"/>
        <end position="134"/>
    </location>
</feature>
<proteinExistence type="inferred from homology"/>
<dbReference type="InterPro" id="IPR058533">
    <property type="entry name" value="Cation_efflux_TM"/>
</dbReference>
<protein>
    <recommendedName>
        <fullName evidence="14">Cobalt transporter</fullName>
    </recommendedName>
</protein>
<accession>A0A0R2SFB7</accession>
<comment type="similarity">
    <text evidence="2">Belongs to the cation diffusion facilitator (CDF) transporter (TC 2.A.4) family. SLC30A subfamily.</text>
</comment>
<dbReference type="EMBL" id="LIBB01000107">
    <property type="protein sequence ID" value="KRO72018.1"/>
    <property type="molecule type" value="Genomic_DNA"/>
</dbReference>
<keyword evidence="8 9" id="KW-0472">Membrane</keyword>
<evidence type="ECO:0000256" key="3">
    <source>
        <dbReference type="ARBA" id="ARBA00022448"/>
    </source>
</evidence>
<keyword evidence="3" id="KW-0813">Transport</keyword>
<dbReference type="AlphaFoldDB" id="A0A0R2SFB7"/>
<feature type="transmembrane region" description="Helical" evidence="9">
    <location>
        <begin position="15"/>
        <end position="35"/>
    </location>
</feature>
<dbReference type="NCBIfam" id="TIGR01297">
    <property type="entry name" value="CDF"/>
    <property type="match status" value="1"/>
</dbReference>
<evidence type="ECO:0000256" key="4">
    <source>
        <dbReference type="ARBA" id="ARBA00022692"/>
    </source>
</evidence>
<evidence type="ECO:0008006" key="14">
    <source>
        <dbReference type="Google" id="ProtNLM"/>
    </source>
</evidence>
<name>A0A0R2SFB7_9GAMM</name>
<gene>
    <name evidence="12" type="ORF">ABR69_03440</name>
</gene>
<dbReference type="InterPro" id="IPR050681">
    <property type="entry name" value="CDF/SLC30A"/>
</dbReference>
<keyword evidence="6 9" id="KW-1133">Transmembrane helix</keyword>
<keyword evidence="5" id="KW-0862">Zinc</keyword>
<evidence type="ECO:0000256" key="7">
    <source>
        <dbReference type="ARBA" id="ARBA00023065"/>
    </source>
</evidence>
<dbReference type="GO" id="GO:0005886">
    <property type="term" value="C:plasma membrane"/>
    <property type="evidence" value="ECO:0007669"/>
    <property type="project" value="TreeGrafter"/>
</dbReference>
<evidence type="ECO:0000256" key="5">
    <source>
        <dbReference type="ARBA" id="ARBA00022906"/>
    </source>
</evidence>
<feature type="domain" description="Cation efflux protein transmembrane" evidence="10">
    <location>
        <begin position="19"/>
        <end position="193"/>
    </location>
</feature>
<dbReference type="PANTHER" id="PTHR11562:SF17">
    <property type="entry name" value="RE54080P-RELATED"/>
    <property type="match status" value="1"/>
</dbReference>
<sequence length="293" mass="32268">MHNHSANSETSNQRIGWVFVLNVSFTIIEFIGGMLTNSTAIMADAVHDLGDSLAIGSAWFLSWLAKKDADDSFSYGYQRLSLLGALINGVVLIAGSIWVLIQAIPRLFDPVMPSVNGMFVLAVLGVLVNGFAAYKLSSGKTLNEKVLNWHLLEDVFGWVAVLIVSVTLMFVEVPLLDALLAIGFTLYVLFNVVKNTTTVTKFFLQAVPEQGLLEKVRKELLALDSVTSIHHEHAWSLDGESTVFTAHLSVESPLDAIEQVEIKSKIAQVLDRFGFAHTTIELEFPEENCRDMS</sequence>
<dbReference type="InterPro" id="IPR027470">
    <property type="entry name" value="Cation_efflux_CTD"/>
</dbReference>
<dbReference type="SUPFAM" id="SSF160240">
    <property type="entry name" value="Cation efflux protein cytoplasmic domain-like"/>
    <property type="match status" value="1"/>
</dbReference>
<feature type="domain" description="Cation efflux protein cytoplasmic" evidence="11">
    <location>
        <begin position="212"/>
        <end position="283"/>
    </location>
</feature>
<dbReference type="GO" id="GO:0005385">
    <property type="term" value="F:zinc ion transmembrane transporter activity"/>
    <property type="evidence" value="ECO:0007669"/>
    <property type="project" value="TreeGrafter"/>
</dbReference>
<dbReference type="Pfam" id="PF16916">
    <property type="entry name" value="ZT_dimer"/>
    <property type="match status" value="1"/>
</dbReference>
<keyword evidence="4 9" id="KW-0812">Transmembrane</keyword>
<dbReference type="Proteomes" id="UP000051934">
    <property type="component" value="Unassembled WGS sequence"/>
</dbReference>
<evidence type="ECO:0000313" key="13">
    <source>
        <dbReference type="Proteomes" id="UP000051934"/>
    </source>
</evidence>
<comment type="caution">
    <text evidence="12">The sequence shown here is derived from an EMBL/GenBank/DDBJ whole genome shotgun (WGS) entry which is preliminary data.</text>
</comment>
<dbReference type="SUPFAM" id="SSF161111">
    <property type="entry name" value="Cation efflux protein transmembrane domain-like"/>
    <property type="match status" value="1"/>
</dbReference>
<organism evidence="12 13">
    <name type="scientific">OM182 bacterium BACL3 MAG-120507-bin80</name>
    <dbReference type="NCBI Taxonomy" id="1655577"/>
    <lineage>
        <taxon>Bacteria</taxon>
        <taxon>Pseudomonadati</taxon>
        <taxon>Pseudomonadota</taxon>
        <taxon>Gammaproteobacteria</taxon>
        <taxon>OMG group</taxon>
        <taxon>OM182 clade</taxon>
    </lineage>
</organism>
<dbReference type="Gene3D" id="1.20.1510.10">
    <property type="entry name" value="Cation efflux protein transmembrane domain"/>
    <property type="match status" value="1"/>
</dbReference>
<reference evidence="12 13" key="1">
    <citation type="submission" date="2015-10" db="EMBL/GenBank/DDBJ databases">
        <title>Metagenome-Assembled Genomes uncover a global brackish microbiome.</title>
        <authorList>
            <person name="Hugerth L.W."/>
            <person name="Larsson J."/>
            <person name="Alneberg J."/>
            <person name="Lindh M.V."/>
            <person name="Legrand C."/>
            <person name="Pinhassi J."/>
            <person name="Andersson A.F."/>
        </authorList>
    </citation>
    <scope>NUCLEOTIDE SEQUENCE [LARGE SCALE GENOMIC DNA]</scope>
    <source>
        <strain evidence="12">BACL4 MAG-120507-bin80</strain>
    </source>
</reference>
<keyword evidence="5" id="KW-0864">Zinc transport</keyword>
<keyword evidence="7" id="KW-0406">Ion transport</keyword>
<dbReference type="InterPro" id="IPR002524">
    <property type="entry name" value="Cation_efflux"/>
</dbReference>
<evidence type="ECO:0000313" key="12">
    <source>
        <dbReference type="EMBL" id="KRO72018.1"/>
    </source>
</evidence>
<feature type="transmembrane region" description="Helical" evidence="9">
    <location>
        <begin position="146"/>
        <end position="169"/>
    </location>
</feature>
<comment type="subcellular location">
    <subcellularLocation>
        <location evidence="1">Membrane</location>
        <topology evidence="1">Multi-pass membrane protein</topology>
    </subcellularLocation>
</comment>
<evidence type="ECO:0000256" key="1">
    <source>
        <dbReference type="ARBA" id="ARBA00004141"/>
    </source>
</evidence>
<dbReference type="PANTHER" id="PTHR11562">
    <property type="entry name" value="CATION EFFLUX PROTEIN/ ZINC TRANSPORTER"/>
    <property type="match status" value="1"/>
</dbReference>
<evidence type="ECO:0000256" key="9">
    <source>
        <dbReference type="SAM" id="Phobius"/>
    </source>
</evidence>
<evidence type="ECO:0000256" key="2">
    <source>
        <dbReference type="ARBA" id="ARBA00008873"/>
    </source>
</evidence>
<feature type="transmembrane region" description="Helical" evidence="9">
    <location>
        <begin position="175"/>
        <end position="193"/>
    </location>
</feature>
<dbReference type="InterPro" id="IPR036837">
    <property type="entry name" value="Cation_efflux_CTD_sf"/>
</dbReference>
<evidence type="ECO:0000259" key="10">
    <source>
        <dbReference type="Pfam" id="PF01545"/>
    </source>
</evidence>
<dbReference type="InterPro" id="IPR027469">
    <property type="entry name" value="Cation_efflux_TMD_sf"/>
</dbReference>
<feature type="transmembrane region" description="Helical" evidence="9">
    <location>
        <begin position="82"/>
        <end position="104"/>
    </location>
</feature>